<evidence type="ECO:0000256" key="1">
    <source>
        <dbReference type="SAM" id="Coils"/>
    </source>
</evidence>
<protein>
    <recommendedName>
        <fullName evidence="2">Polysaccharide pyruvyl transferase domain-containing protein</fullName>
    </recommendedName>
</protein>
<dbReference type="RefSeq" id="WP_189626801.1">
    <property type="nucleotide sequence ID" value="NZ_BNAF01000008.1"/>
</dbReference>
<comment type="caution">
    <text evidence="3">The sequence shown here is derived from an EMBL/GenBank/DDBJ whole genome shotgun (WGS) entry which is preliminary data.</text>
</comment>
<sequence length="366" mass="41509">MNILFYQGKTQYSNTGDALINKSLVEHFRPYANILINDKGMPSSYLKELNLKQTELSGEGGIGFISLLIRTAFINLSRKKTRIYYLATPPGHQFGGGAKNFIKHCLLLVLYLLLSLLRVKIIKIGFSIGPIDKGAEFLERCKSCFVPYYFVRDPLSLALVHRIGIKHASLFPDLAWTYNANPTEVPTDAIFISFRNQVVTGMDGSRYASELVHKICDIVISSFSRYKIVIGYQVQEDREFCRSLYNVIKSHRDVEFDDTQILLESAERFSKYSVVLTNRLHVALLGYQYGALPIILSDINKHQKIKGIFEHAEASSLLLDVNTSQTILTNSVNNLVANLATHLRNLESKELQYADLSKKVVRHIFH</sequence>
<dbReference type="EMBL" id="BNAF01000008">
    <property type="protein sequence ID" value="GHE39081.1"/>
    <property type="molecule type" value="Genomic_DNA"/>
</dbReference>
<feature type="coiled-coil region" evidence="1">
    <location>
        <begin position="332"/>
        <end position="359"/>
    </location>
</feature>
<organism evidence="3 4">
    <name type="scientific">Sphingobacterium griseoflavum</name>
    <dbReference type="NCBI Taxonomy" id="1474952"/>
    <lineage>
        <taxon>Bacteria</taxon>
        <taxon>Pseudomonadati</taxon>
        <taxon>Bacteroidota</taxon>
        <taxon>Sphingobacteriia</taxon>
        <taxon>Sphingobacteriales</taxon>
        <taxon>Sphingobacteriaceae</taxon>
        <taxon>Sphingobacterium</taxon>
    </lineage>
</organism>
<accession>A0ABQ3I0N9</accession>
<gene>
    <name evidence="3" type="ORF">GCM10017764_22850</name>
</gene>
<feature type="domain" description="Polysaccharide pyruvyl transferase" evidence="2">
    <location>
        <begin position="14"/>
        <end position="290"/>
    </location>
</feature>
<evidence type="ECO:0000313" key="3">
    <source>
        <dbReference type="EMBL" id="GHE39081.1"/>
    </source>
</evidence>
<dbReference type="Pfam" id="PF04230">
    <property type="entry name" value="PS_pyruv_trans"/>
    <property type="match status" value="1"/>
</dbReference>
<evidence type="ECO:0000259" key="2">
    <source>
        <dbReference type="Pfam" id="PF04230"/>
    </source>
</evidence>
<dbReference type="InterPro" id="IPR007345">
    <property type="entry name" value="Polysacch_pyruvyl_Trfase"/>
</dbReference>
<dbReference type="PANTHER" id="PTHR36836">
    <property type="entry name" value="COLANIC ACID BIOSYNTHESIS PROTEIN WCAK"/>
    <property type="match status" value="1"/>
</dbReference>
<keyword evidence="1" id="KW-0175">Coiled coil</keyword>
<dbReference type="PANTHER" id="PTHR36836:SF1">
    <property type="entry name" value="COLANIC ACID BIOSYNTHESIS PROTEIN WCAK"/>
    <property type="match status" value="1"/>
</dbReference>
<keyword evidence="4" id="KW-1185">Reference proteome</keyword>
<name>A0ABQ3I0N9_9SPHI</name>
<reference evidence="4" key="1">
    <citation type="journal article" date="2019" name="Int. J. Syst. Evol. Microbiol.">
        <title>The Global Catalogue of Microorganisms (GCM) 10K type strain sequencing project: providing services to taxonomists for standard genome sequencing and annotation.</title>
        <authorList>
            <consortium name="The Broad Institute Genomics Platform"/>
            <consortium name="The Broad Institute Genome Sequencing Center for Infectious Disease"/>
            <person name="Wu L."/>
            <person name="Ma J."/>
        </authorList>
    </citation>
    <scope>NUCLEOTIDE SEQUENCE [LARGE SCALE GENOMIC DNA]</scope>
    <source>
        <strain evidence="4">CGMCC 1.12966</strain>
    </source>
</reference>
<evidence type="ECO:0000313" key="4">
    <source>
        <dbReference type="Proteomes" id="UP000620550"/>
    </source>
</evidence>
<dbReference type="Proteomes" id="UP000620550">
    <property type="component" value="Unassembled WGS sequence"/>
</dbReference>
<proteinExistence type="predicted"/>